<organism evidence="2 3">
    <name type="scientific">Lophium mytilinum</name>
    <dbReference type="NCBI Taxonomy" id="390894"/>
    <lineage>
        <taxon>Eukaryota</taxon>
        <taxon>Fungi</taxon>
        <taxon>Dikarya</taxon>
        <taxon>Ascomycota</taxon>
        <taxon>Pezizomycotina</taxon>
        <taxon>Dothideomycetes</taxon>
        <taxon>Pleosporomycetidae</taxon>
        <taxon>Mytilinidiales</taxon>
        <taxon>Mytilinidiaceae</taxon>
        <taxon>Lophium</taxon>
    </lineage>
</organism>
<protein>
    <submittedName>
        <fullName evidence="2">Uncharacterized protein</fullName>
    </submittedName>
</protein>
<dbReference type="Proteomes" id="UP000799750">
    <property type="component" value="Unassembled WGS sequence"/>
</dbReference>
<accession>A0A6A6QUR1</accession>
<keyword evidence="3" id="KW-1185">Reference proteome</keyword>
<feature type="signal peptide" evidence="1">
    <location>
        <begin position="1"/>
        <end position="20"/>
    </location>
</feature>
<dbReference type="AlphaFoldDB" id="A0A6A6QUR1"/>
<keyword evidence="1" id="KW-0732">Signal</keyword>
<feature type="chain" id="PRO_5025369950" evidence="1">
    <location>
        <begin position="21"/>
        <end position="115"/>
    </location>
</feature>
<evidence type="ECO:0000313" key="2">
    <source>
        <dbReference type="EMBL" id="KAF2496151.1"/>
    </source>
</evidence>
<name>A0A6A6QUR1_9PEZI</name>
<proteinExistence type="predicted"/>
<evidence type="ECO:0000256" key="1">
    <source>
        <dbReference type="SAM" id="SignalP"/>
    </source>
</evidence>
<evidence type="ECO:0000313" key="3">
    <source>
        <dbReference type="Proteomes" id="UP000799750"/>
    </source>
</evidence>
<gene>
    <name evidence="2" type="ORF">BU16DRAFT_367993</name>
</gene>
<reference evidence="2" key="1">
    <citation type="journal article" date="2020" name="Stud. Mycol.">
        <title>101 Dothideomycetes genomes: a test case for predicting lifestyles and emergence of pathogens.</title>
        <authorList>
            <person name="Haridas S."/>
            <person name="Albert R."/>
            <person name="Binder M."/>
            <person name="Bloem J."/>
            <person name="Labutti K."/>
            <person name="Salamov A."/>
            <person name="Andreopoulos B."/>
            <person name="Baker S."/>
            <person name="Barry K."/>
            <person name="Bills G."/>
            <person name="Bluhm B."/>
            <person name="Cannon C."/>
            <person name="Castanera R."/>
            <person name="Culley D."/>
            <person name="Daum C."/>
            <person name="Ezra D."/>
            <person name="Gonzalez J."/>
            <person name="Henrissat B."/>
            <person name="Kuo A."/>
            <person name="Liang C."/>
            <person name="Lipzen A."/>
            <person name="Lutzoni F."/>
            <person name="Magnuson J."/>
            <person name="Mondo S."/>
            <person name="Nolan M."/>
            <person name="Ohm R."/>
            <person name="Pangilinan J."/>
            <person name="Park H.-J."/>
            <person name="Ramirez L."/>
            <person name="Alfaro M."/>
            <person name="Sun H."/>
            <person name="Tritt A."/>
            <person name="Yoshinaga Y."/>
            <person name="Zwiers L.-H."/>
            <person name="Turgeon B."/>
            <person name="Goodwin S."/>
            <person name="Spatafora J."/>
            <person name="Crous P."/>
            <person name="Grigoriev I."/>
        </authorList>
    </citation>
    <scope>NUCLEOTIDE SEQUENCE</scope>
    <source>
        <strain evidence="2">CBS 269.34</strain>
    </source>
</reference>
<dbReference type="EMBL" id="MU004188">
    <property type="protein sequence ID" value="KAF2496151.1"/>
    <property type="molecule type" value="Genomic_DNA"/>
</dbReference>
<sequence length="115" mass="13099">MRQPWLFSVTTRDLAALAGAIIFGANDSCTPKGHHSHCMDCVGSYGNWSGFSSFDFWVGEWFAYLILRFDYYPFSGFQCSVRAGTSGHDVQWAGWCRILKYKPLVPMRKQIRCSV</sequence>